<keyword evidence="5 6" id="KW-0342">GTP-binding</keyword>
<gene>
    <name evidence="6 8" type="primary">cysN</name>
    <name evidence="8" type="ORF">D0Y96_12175</name>
</gene>
<dbReference type="EC" id="2.7.7.4" evidence="6"/>
<dbReference type="InterPro" id="IPR027417">
    <property type="entry name" value="P-loop_NTPase"/>
</dbReference>
<comment type="catalytic activity">
    <reaction evidence="6">
        <text>sulfate + ATP + H(+) = adenosine 5'-phosphosulfate + diphosphate</text>
        <dbReference type="Rhea" id="RHEA:18133"/>
        <dbReference type="ChEBI" id="CHEBI:15378"/>
        <dbReference type="ChEBI" id="CHEBI:16189"/>
        <dbReference type="ChEBI" id="CHEBI:30616"/>
        <dbReference type="ChEBI" id="CHEBI:33019"/>
        <dbReference type="ChEBI" id="CHEBI:58243"/>
        <dbReference type="EC" id="2.7.7.4"/>
    </reaction>
</comment>
<evidence type="ECO:0000256" key="2">
    <source>
        <dbReference type="ARBA" id="ARBA00022695"/>
    </source>
</evidence>
<keyword evidence="2 6" id="KW-0548">Nucleotidyltransferase</keyword>
<dbReference type="GO" id="GO:0005524">
    <property type="term" value="F:ATP binding"/>
    <property type="evidence" value="ECO:0007669"/>
    <property type="project" value="UniProtKB-KW"/>
</dbReference>
<dbReference type="GO" id="GO:0005525">
    <property type="term" value="F:GTP binding"/>
    <property type="evidence" value="ECO:0007669"/>
    <property type="project" value="UniProtKB-UniRule"/>
</dbReference>
<evidence type="ECO:0000313" key="8">
    <source>
        <dbReference type="EMBL" id="RFU16167.1"/>
    </source>
</evidence>
<dbReference type="CDD" id="cd04095">
    <property type="entry name" value="CysN_NoDQ_III"/>
    <property type="match status" value="1"/>
</dbReference>
<evidence type="ECO:0000256" key="6">
    <source>
        <dbReference type="HAMAP-Rule" id="MF_00062"/>
    </source>
</evidence>
<dbReference type="PROSITE" id="PS00301">
    <property type="entry name" value="G_TR_1"/>
    <property type="match status" value="1"/>
</dbReference>
<dbReference type="NCBIfam" id="TIGR02034">
    <property type="entry name" value="CysN"/>
    <property type="match status" value="1"/>
</dbReference>
<accession>A0A372IMK2</accession>
<dbReference type="Gene3D" id="3.40.50.300">
    <property type="entry name" value="P-loop containing nucleotide triphosphate hydrolases"/>
    <property type="match status" value="1"/>
</dbReference>
<dbReference type="InterPro" id="IPR009000">
    <property type="entry name" value="Transl_B-barrel_sf"/>
</dbReference>
<comment type="similarity">
    <text evidence="6">Belongs to the TRAFAC class translation factor GTPase superfamily. Classic translation factor GTPase family. CysN/NodQ subfamily.</text>
</comment>
<dbReference type="Proteomes" id="UP000264702">
    <property type="component" value="Unassembled WGS sequence"/>
</dbReference>
<evidence type="ECO:0000256" key="3">
    <source>
        <dbReference type="ARBA" id="ARBA00022741"/>
    </source>
</evidence>
<dbReference type="HAMAP" id="MF_00062">
    <property type="entry name" value="Sulf_adenylyltr_sub1"/>
    <property type="match status" value="1"/>
</dbReference>
<dbReference type="InterPro" id="IPR005225">
    <property type="entry name" value="Small_GTP-bd"/>
</dbReference>
<comment type="subunit">
    <text evidence="6">Heterodimer composed of CysD, the smaller subunit, and CysN.</text>
</comment>
<dbReference type="SUPFAM" id="SSF52540">
    <property type="entry name" value="P-loop containing nucleoside triphosphate hydrolases"/>
    <property type="match status" value="1"/>
</dbReference>
<dbReference type="EMBL" id="QVQT01000004">
    <property type="protein sequence ID" value="RFU16167.1"/>
    <property type="molecule type" value="Genomic_DNA"/>
</dbReference>
<feature type="binding site" evidence="6">
    <location>
        <begin position="109"/>
        <end position="113"/>
    </location>
    <ligand>
        <name>GTP</name>
        <dbReference type="ChEBI" id="CHEBI:37565"/>
    </ligand>
</feature>
<dbReference type="SUPFAM" id="SSF50465">
    <property type="entry name" value="EF-Tu/eEF-1alpha/eIF2-gamma C-terminal domain"/>
    <property type="match status" value="1"/>
</dbReference>
<dbReference type="OrthoDB" id="9804504at2"/>
<keyword evidence="4 6" id="KW-0067">ATP-binding</keyword>
<feature type="binding site" evidence="6">
    <location>
        <begin position="164"/>
        <end position="167"/>
    </location>
    <ligand>
        <name>GTP</name>
        <dbReference type="ChEBI" id="CHEBI:37565"/>
    </ligand>
</feature>
<dbReference type="Gene3D" id="2.40.30.10">
    <property type="entry name" value="Translation factors"/>
    <property type="match status" value="2"/>
</dbReference>
<comment type="function">
    <text evidence="6">With CysD forms the ATP sulfurylase (ATPS) that catalyzes the adenylation of sulfate producing adenosine 5'-phosphosulfate (APS) and diphosphate, the first enzymatic step in sulfur assimilation pathway. APS synthesis involves the formation of a high-energy phosphoric-sulfuric acid anhydride bond driven by GTP hydrolysis by CysN coupled to ATP hydrolysis by CysD.</text>
</comment>
<reference evidence="8 9" key="1">
    <citation type="submission" date="2018-08" db="EMBL/GenBank/DDBJ databases">
        <title>Acidipila sp. 4G-K13, an acidobacterium isolated from forest soil.</title>
        <authorList>
            <person name="Gao Z.-H."/>
            <person name="Qiu L.-H."/>
        </authorList>
    </citation>
    <scope>NUCLEOTIDE SEQUENCE [LARGE SCALE GENOMIC DNA]</scope>
    <source>
        <strain evidence="8 9">4G-K13</strain>
    </source>
</reference>
<dbReference type="Pfam" id="PF00009">
    <property type="entry name" value="GTP_EFTU"/>
    <property type="match status" value="1"/>
</dbReference>
<dbReference type="RefSeq" id="WP_117300244.1">
    <property type="nucleotide sequence ID" value="NZ_QVQT02000004.1"/>
</dbReference>
<keyword evidence="3 6" id="KW-0547">Nucleotide-binding</keyword>
<protein>
    <recommendedName>
        <fullName evidence="6">Sulfate adenylyltransferase subunit 1</fullName>
        <ecNumber evidence="6">2.7.7.4</ecNumber>
    </recommendedName>
    <alternativeName>
        <fullName evidence="6">ATP-sulfurylase large subunit</fullName>
    </alternativeName>
    <alternativeName>
        <fullName evidence="6">Sulfate adenylate transferase</fullName>
        <shortName evidence="6">SAT</shortName>
    </alternativeName>
</protein>
<dbReference type="InterPro" id="IPR044139">
    <property type="entry name" value="CysN_NoDQ_III"/>
</dbReference>
<evidence type="ECO:0000256" key="1">
    <source>
        <dbReference type="ARBA" id="ARBA00022679"/>
    </source>
</evidence>
<sequence>MALLDIPVKETVDAAQMHAEELLAADREKDLLRFSTAGSVDDGKSTLIGRLLYDSRSVYEDNVRAVTRDSVIDFAQLTDGLRAEREQGITIDVAYRYFSTAKRKFIIADTPGHEQYTRNMATGASTADVAIVLVDARKGILDQTRRHACIAALLGIPVVVAAVNKMDLVEFSEEVFRRHKQDLLALAAQLEIPHLHCIPVSALDGDNVVHRSTRAPWYDGPSLLEFLESAPQAMQQAQAGFRLPVQRVIRPNQEFRGFAGQIAGGSIRPGDEIVALPSGIRSRVRTISTFDGDLASAQAPQSVTLTLETEVDISRGDLIAAVDASPHRASRIEATVVWMHGTPLRAGRTYLLKHTAQTVKARVIEIRSRIDVEHLERRGTDQLDLNAIGEVVIETSRPLIADAYRENRMTGSFILIDPVDNATAGAGMIRVAQEDEAGMLSHTGALVVVGDRREMAETLEERLLAAGALVVRTRVASREALLPLAHAGAIVLAESDAAEAVSLRVFEHGHEITPAESEAGGLASAASIVTALAASGVLADLKGDLL</sequence>
<dbReference type="Pfam" id="PF22594">
    <property type="entry name" value="GTP-eEF1A_C"/>
    <property type="match status" value="1"/>
</dbReference>
<dbReference type="NCBIfam" id="NF003478">
    <property type="entry name" value="PRK05124.1"/>
    <property type="match status" value="1"/>
</dbReference>
<evidence type="ECO:0000256" key="4">
    <source>
        <dbReference type="ARBA" id="ARBA00022840"/>
    </source>
</evidence>
<evidence type="ECO:0000259" key="7">
    <source>
        <dbReference type="PROSITE" id="PS51722"/>
    </source>
</evidence>
<keyword evidence="1 6" id="KW-0808">Transferase</keyword>
<dbReference type="CDD" id="cd04166">
    <property type="entry name" value="CysN_ATPS"/>
    <property type="match status" value="1"/>
</dbReference>
<dbReference type="InterPro" id="IPR031157">
    <property type="entry name" value="G_TR_CS"/>
</dbReference>
<dbReference type="GO" id="GO:0000103">
    <property type="term" value="P:sulfate assimilation"/>
    <property type="evidence" value="ECO:0007669"/>
    <property type="project" value="UniProtKB-UniRule"/>
</dbReference>
<dbReference type="NCBIfam" id="TIGR00231">
    <property type="entry name" value="small_GTP"/>
    <property type="match status" value="1"/>
</dbReference>
<name>A0A372IMK2_9BACT</name>
<dbReference type="AlphaFoldDB" id="A0A372IMK2"/>
<dbReference type="PRINTS" id="PR00315">
    <property type="entry name" value="ELONGATNFCT"/>
</dbReference>
<dbReference type="PANTHER" id="PTHR23115">
    <property type="entry name" value="TRANSLATION FACTOR"/>
    <property type="match status" value="1"/>
</dbReference>
<dbReference type="CDD" id="cd03695">
    <property type="entry name" value="CysN_NodQ_II"/>
    <property type="match status" value="1"/>
</dbReference>
<dbReference type="InterPro" id="IPR009001">
    <property type="entry name" value="Transl_elong_EF1A/Init_IF2_C"/>
</dbReference>
<dbReference type="PROSITE" id="PS51722">
    <property type="entry name" value="G_TR_2"/>
    <property type="match status" value="1"/>
</dbReference>
<dbReference type="GO" id="GO:0003924">
    <property type="term" value="F:GTPase activity"/>
    <property type="evidence" value="ECO:0007669"/>
    <property type="project" value="InterPro"/>
</dbReference>
<dbReference type="GO" id="GO:0004781">
    <property type="term" value="F:sulfate adenylyltransferase (ATP) activity"/>
    <property type="evidence" value="ECO:0007669"/>
    <property type="project" value="UniProtKB-UniRule"/>
</dbReference>
<evidence type="ECO:0000256" key="5">
    <source>
        <dbReference type="ARBA" id="ARBA00023134"/>
    </source>
</evidence>
<comment type="caution">
    <text evidence="8">The sequence shown here is derived from an EMBL/GenBank/DDBJ whole genome shotgun (WGS) entry which is preliminary data.</text>
</comment>
<keyword evidence="9" id="KW-1185">Reference proteome</keyword>
<dbReference type="InterPro" id="IPR050100">
    <property type="entry name" value="TRAFAC_GTPase_members"/>
</dbReference>
<dbReference type="FunFam" id="3.40.50.300:FF:000119">
    <property type="entry name" value="Sulfate adenylyltransferase subunit 1"/>
    <property type="match status" value="1"/>
</dbReference>
<dbReference type="GO" id="GO:0070814">
    <property type="term" value="P:hydrogen sulfide biosynthetic process"/>
    <property type="evidence" value="ECO:0007669"/>
    <property type="project" value="UniProtKB-UniRule"/>
</dbReference>
<organism evidence="8 9">
    <name type="scientific">Paracidobacterium acidisoli</name>
    <dbReference type="NCBI Taxonomy" id="2303751"/>
    <lineage>
        <taxon>Bacteria</taxon>
        <taxon>Pseudomonadati</taxon>
        <taxon>Acidobacteriota</taxon>
        <taxon>Terriglobia</taxon>
        <taxon>Terriglobales</taxon>
        <taxon>Acidobacteriaceae</taxon>
        <taxon>Paracidobacterium</taxon>
    </lineage>
</organism>
<dbReference type="InterPro" id="IPR041757">
    <property type="entry name" value="CysN_GTP-bd"/>
</dbReference>
<dbReference type="UniPathway" id="UPA00140">
    <property type="reaction ID" value="UER00204"/>
</dbReference>
<proteinExistence type="inferred from homology"/>
<dbReference type="InterPro" id="IPR054696">
    <property type="entry name" value="GTP-eEF1A_C"/>
</dbReference>
<comment type="pathway">
    <text evidence="6">Sulfur metabolism; hydrogen sulfide biosynthesis; sulfite from sulfate: step 1/3.</text>
</comment>
<feature type="domain" description="Tr-type G" evidence="7">
    <location>
        <begin position="29"/>
        <end position="235"/>
    </location>
</feature>
<dbReference type="InterPro" id="IPR044138">
    <property type="entry name" value="CysN_II"/>
</dbReference>
<dbReference type="InterPro" id="IPR011779">
    <property type="entry name" value="SO4_adenylTrfase_lsu"/>
</dbReference>
<dbReference type="SUPFAM" id="SSF50447">
    <property type="entry name" value="Translation proteins"/>
    <property type="match status" value="1"/>
</dbReference>
<evidence type="ECO:0000313" key="9">
    <source>
        <dbReference type="Proteomes" id="UP000264702"/>
    </source>
</evidence>
<feature type="binding site" evidence="6">
    <location>
        <begin position="38"/>
        <end position="45"/>
    </location>
    <ligand>
        <name>GTP</name>
        <dbReference type="ChEBI" id="CHEBI:37565"/>
    </ligand>
</feature>
<dbReference type="InterPro" id="IPR000795">
    <property type="entry name" value="T_Tr_GTP-bd_dom"/>
</dbReference>